<evidence type="ECO:0000256" key="4">
    <source>
        <dbReference type="PROSITE-ProRule" id="PRU00221"/>
    </source>
</evidence>
<dbReference type="InterPro" id="IPR020472">
    <property type="entry name" value="WD40_PAC1"/>
</dbReference>
<accession>L5LZ46</accession>
<reference evidence="8" key="1">
    <citation type="journal article" date="2013" name="Science">
        <title>Comparative analysis of bat genomes provides insight into the evolution of flight and immunity.</title>
        <authorList>
            <person name="Zhang G."/>
            <person name="Cowled C."/>
            <person name="Shi Z."/>
            <person name="Huang Z."/>
            <person name="Bishop-Lilly K.A."/>
            <person name="Fang X."/>
            <person name="Wynne J.W."/>
            <person name="Xiong Z."/>
            <person name="Baker M.L."/>
            <person name="Zhao W."/>
            <person name="Tachedjian M."/>
            <person name="Zhu Y."/>
            <person name="Zhou P."/>
            <person name="Jiang X."/>
            <person name="Ng J."/>
            <person name="Yang L."/>
            <person name="Wu L."/>
            <person name="Xiao J."/>
            <person name="Feng Y."/>
            <person name="Chen Y."/>
            <person name="Sun X."/>
            <person name="Zhang Y."/>
            <person name="Marsh G.A."/>
            <person name="Crameri G."/>
            <person name="Broder C.C."/>
            <person name="Frey K.G."/>
            <person name="Wang L.F."/>
            <person name="Wang J."/>
        </authorList>
    </citation>
    <scope>NUCLEOTIDE SEQUENCE [LARGE SCALE GENOMIC DNA]</scope>
</reference>
<sequence>MAAPDSDSEEDLVSYGTGLEPLEEGERPKKPTPLQDQTVRDEKGRYKRFHGAFSGGFSAGYFNTVGSKEGWTPSSFVSSRQNRADKSVLGPEDFMDEEDLSEFGIAPKAIVTTDDFASKTKDRIRDKARQLAAATAPIPGATLLDDFITPATLSVGFELLRKMGWKEGQGIGPRVKRRPRRQKPDPGVKIYGCALPPGGSEGSEDEDDDYLLENVTFAPKDVMPVDFTPKDNVHGLAYKGLDPHQALFGASGEHLNLFSGRPEGASNLLGDIGVNKGRKLGISGQAFGVGALEEEDDDIYATETLSKYDTILKDEEPGDGLYGWTAPKQYQSQKESEKDLRYIGKILDGFSLASKSLSSKKIYPPPELPRDYRPVHYFRPVVAATSENSHLLQVLSESAGKSIHDPGTQSRHQLNASKRGELLGETPIQGSATSVLEFLSQKDKERFKEMKQATDLKAAQLRALSLAQNAASSRTQPPSQDVGHGSWHTALSGGTATTKASNFKPFAKDPEKQKRYEKFLANMKRGQKGGCEAWPPVSQPVAVILVFCPSPRFKVEAPCSARVLRSAVNSANDVNDKQSAVKMKMFGKLTRDTFEWHPDKLLCKRFNVPDPYPDSTLVGLPRVKRDKYSVFNFLTLPETASLPTTQASSEKVPQHRGPDKSKKTSRWDTSKQEKKEDSISEFLSLARSKVGPLEQESSPLVNKEEVHVKESLSNKLVNKDVDSQTEGGESRPSMDLFKAIFASSSEEKSSSSEDEQGDSEDDQEGPGEADFKGSQEELSSVAPTSEPAPQEPAPSFVIQKMQIDEREEFGPRLPPVFCPNARQKLEAPQKEKHKKNKEKHKTKKEHRRKKEKKKKHRKHKHKGKQKNKKSEKSSSSESADSSDSQSEEDTADMSPQELLKRSPKYSDKGEMASSLKYLNKRTSSLKYGGKDGKTAPQQRSVQPPLEGVRGRRKLPWVTLIRAVGRFQRLISEVRRSQTLSSFNPLAMELDVPQQHPAPEKTFWGDQEPLSKDAMDGSIIRDFDEGPKAPVLECSVTADSRRVTAAAYDKTLRTWDLETGKLLWKIRHEGFITSCNFSPDGKYVVSGLDVDHGICITDARNATTVAHIKDHHKRSVTGCCFDPDSQKVASVSLDKSVKIWDITSQATLLTINTAHNNAVSSCCFTSSGHFLCTSSWDKTLKIWNVHTGEFRNQGACATLMHGHEGSVSSCQFARDTSFLVSGGFDKSVAIWDVGEGYLKHSLKGHNDWVMDVAISNNKKWILSASKDRTMRLWNIEEIDQIPLVIKCKEARGLKVNQCEACERPFSTYDSDVFSETVTKCVFCRMDASLSAQALSSERKDSPARECSLGKDN</sequence>
<dbReference type="InterPro" id="IPR015943">
    <property type="entry name" value="WD40/YVTN_repeat-like_dom_sf"/>
</dbReference>
<feature type="repeat" description="WD" evidence="4">
    <location>
        <begin position="1241"/>
        <end position="1282"/>
    </location>
</feature>
<dbReference type="CDD" id="cd00200">
    <property type="entry name" value="WD40"/>
    <property type="match status" value="1"/>
</dbReference>
<evidence type="ECO:0000259" key="6">
    <source>
        <dbReference type="PROSITE" id="PS50174"/>
    </source>
</evidence>
<keyword evidence="8" id="KW-1185">Reference proteome</keyword>
<dbReference type="PRINTS" id="PR00320">
    <property type="entry name" value="GPROTEINBRPT"/>
</dbReference>
<dbReference type="PROSITE" id="PS50082">
    <property type="entry name" value="WD_REPEATS_2"/>
    <property type="match status" value="5"/>
</dbReference>
<keyword evidence="2 4" id="KW-0853">WD repeat</keyword>
<evidence type="ECO:0000256" key="3">
    <source>
        <dbReference type="ARBA" id="ARBA00022737"/>
    </source>
</evidence>
<feature type="compositionally biased region" description="Basic and acidic residues" evidence="5">
    <location>
        <begin position="702"/>
        <end position="722"/>
    </location>
</feature>
<feature type="repeat" description="WD" evidence="4">
    <location>
        <begin position="1108"/>
        <end position="1149"/>
    </location>
</feature>
<dbReference type="Pfam" id="PF00400">
    <property type="entry name" value="WD40"/>
    <property type="match status" value="5"/>
</dbReference>
<keyword evidence="3" id="KW-0677">Repeat</keyword>
<dbReference type="PROSITE" id="PS50294">
    <property type="entry name" value="WD_REPEATS_REGION"/>
    <property type="match status" value="4"/>
</dbReference>
<feature type="compositionally biased region" description="Basic and acidic residues" evidence="5">
    <location>
        <begin position="652"/>
        <end position="678"/>
    </location>
</feature>
<name>L5LZ46_MYODS</name>
<evidence type="ECO:0000256" key="2">
    <source>
        <dbReference type="ARBA" id="ARBA00022574"/>
    </source>
</evidence>
<feature type="repeat" description="WD" evidence="4">
    <location>
        <begin position="1199"/>
        <end position="1240"/>
    </location>
</feature>
<feature type="region of interest" description="Disordered" evidence="5">
    <location>
        <begin position="642"/>
        <end position="945"/>
    </location>
</feature>
<dbReference type="Proteomes" id="UP000010556">
    <property type="component" value="Unassembled WGS sequence"/>
</dbReference>
<dbReference type="GO" id="GO:0005634">
    <property type="term" value="C:nucleus"/>
    <property type="evidence" value="ECO:0007669"/>
    <property type="project" value="TreeGrafter"/>
</dbReference>
<dbReference type="PROSITE" id="PS50174">
    <property type="entry name" value="G_PATCH"/>
    <property type="match status" value="1"/>
</dbReference>
<dbReference type="PANTHER" id="PTHR13384">
    <property type="entry name" value="G PATCH DOMAIN-CONTAINING PROTEIN 1"/>
    <property type="match status" value="1"/>
</dbReference>
<feature type="repeat" description="WD" evidence="4">
    <location>
        <begin position="1151"/>
        <end position="1192"/>
    </location>
</feature>
<comment type="similarity">
    <text evidence="1">Belongs to the GPATCH1 family.</text>
</comment>
<dbReference type="SMART" id="SM00320">
    <property type="entry name" value="WD40"/>
    <property type="match status" value="6"/>
</dbReference>
<feature type="compositionally biased region" description="Polar residues" evidence="5">
    <location>
        <begin position="642"/>
        <end position="651"/>
    </location>
</feature>
<evidence type="ECO:0000313" key="8">
    <source>
        <dbReference type="Proteomes" id="UP000010556"/>
    </source>
</evidence>
<dbReference type="InterPro" id="IPR019775">
    <property type="entry name" value="WD40_repeat_CS"/>
</dbReference>
<feature type="repeat" description="WD" evidence="4">
    <location>
        <begin position="1023"/>
        <end position="1064"/>
    </location>
</feature>
<feature type="domain" description="G-patch" evidence="6">
    <location>
        <begin position="152"/>
        <end position="172"/>
    </location>
</feature>
<dbReference type="InterPro" id="IPR000467">
    <property type="entry name" value="G_patch_dom"/>
</dbReference>
<feature type="compositionally biased region" description="Basic and acidic residues" evidence="5">
    <location>
        <begin position="898"/>
        <end position="910"/>
    </location>
</feature>
<proteinExistence type="inferred from homology"/>
<dbReference type="InterPro" id="IPR011666">
    <property type="entry name" value="DUF1604"/>
</dbReference>
<evidence type="ECO:0000256" key="1">
    <source>
        <dbReference type="ARBA" id="ARBA00008600"/>
    </source>
</evidence>
<feature type="compositionally biased region" description="Basic residues" evidence="5">
    <location>
        <begin position="831"/>
        <end position="867"/>
    </location>
</feature>
<dbReference type="PROSITE" id="PS00678">
    <property type="entry name" value="WD_REPEATS_1"/>
    <property type="match status" value="5"/>
</dbReference>
<dbReference type="eggNOG" id="KOG2138">
    <property type="taxonomic scope" value="Eukaryota"/>
</dbReference>
<dbReference type="GO" id="GO:0003723">
    <property type="term" value="F:RNA binding"/>
    <property type="evidence" value="ECO:0007669"/>
    <property type="project" value="TreeGrafter"/>
</dbReference>
<evidence type="ECO:0000256" key="5">
    <source>
        <dbReference type="SAM" id="MobiDB-lite"/>
    </source>
</evidence>
<feature type="compositionally biased region" description="Acidic residues" evidence="5">
    <location>
        <begin position="752"/>
        <end position="767"/>
    </location>
</feature>
<dbReference type="InterPro" id="IPR036322">
    <property type="entry name" value="WD40_repeat_dom_sf"/>
</dbReference>
<dbReference type="Pfam" id="PF26093">
    <property type="entry name" value="HTH_TGH"/>
    <property type="match status" value="1"/>
</dbReference>
<dbReference type="InterPro" id="IPR001680">
    <property type="entry name" value="WD40_rpt"/>
</dbReference>
<evidence type="ECO:0000313" key="7">
    <source>
        <dbReference type="EMBL" id="ELK31366.1"/>
    </source>
</evidence>
<dbReference type="Pfam" id="PF07713">
    <property type="entry name" value="DUF1604"/>
    <property type="match status" value="1"/>
</dbReference>
<dbReference type="Gene3D" id="2.130.10.10">
    <property type="entry name" value="YVTN repeat-like/Quinoprotein amine dehydrogenase"/>
    <property type="match status" value="3"/>
</dbReference>
<dbReference type="SUPFAM" id="SSF50978">
    <property type="entry name" value="WD40 repeat-like"/>
    <property type="match status" value="1"/>
</dbReference>
<dbReference type="PANTHER" id="PTHR13384:SF19">
    <property type="entry name" value="G PATCH DOMAIN-CONTAINING PROTEIN 1"/>
    <property type="match status" value="1"/>
</dbReference>
<dbReference type="EMBL" id="KB106264">
    <property type="protein sequence ID" value="ELK31366.1"/>
    <property type="molecule type" value="Genomic_DNA"/>
</dbReference>
<feature type="compositionally biased region" description="Acidic residues" evidence="5">
    <location>
        <begin position="1"/>
        <end position="12"/>
    </location>
</feature>
<dbReference type="GO" id="GO:0006397">
    <property type="term" value="P:mRNA processing"/>
    <property type="evidence" value="ECO:0007669"/>
    <property type="project" value="InterPro"/>
</dbReference>
<gene>
    <name evidence="7" type="ORF">MDA_GLEAN10022576</name>
</gene>
<feature type="region of interest" description="Disordered" evidence="5">
    <location>
        <begin position="1"/>
        <end position="43"/>
    </location>
</feature>
<dbReference type="Pfam" id="PF01585">
    <property type="entry name" value="G-patch"/>
    <property type="match status" value="1"/>
</dbReference>
<protein>
    <submittedName>
        <fullName evidence="7">G patch domain-containing protein 1</fullName>
    </submittedName>
</protein>
<feature type="region of interest" description="Disordered" evidence="5">
    <location>
        <begin position="170"/>
        <end position="207"/>
    </location>
</feature>
<organism evidence="7 8">
    <name type="scientific">Myotis davidii</name>
    <name type="common">David's myotis</name>
    <dbReference type="NCBI Taxonomy" id="225400"/>
    <lineage>
        <taxon>Eukaryota</taxon>
        <taxon>Metazoa</taxon>
        <taxon>Chordata</taxon>
        <taxon>Craniata</taxon>
        <taxon>Vertebrata</taxon>
        <taxon>Euteleostomi</taxon>
        <taxon>Mammalia</taxon>
        <taxon>Eutheria</taxon>
        <taxon>Laurasiatheria</taxon>
        <taxon>Chiroptera</taxon>
        <taxon>Yangochiroptera</taxon>
        <taxon>Vespertilionidae</taxon>
        <taxon>Myotis</taxon>
    </lineage>
</organism>